<comment type="caution">
    <text evidence="5">The sequence shown here is derived from an EMBL/GenBank/DDBJ whole genome shotgun (WGS) entry which is preliminary data.</text>
</comment>
<dbReference type="Gene3D" id="3.30.450.90">
    <property type="match status" value="1"/>
</dbReference>
<dbReference type="EMBL" id="MFGC01000045">
    <property type="protein sequence ID" value="OGF26564.1"/>
    <property type="molecule type" value="Genomic_DNA"/>
</dbReference>
<organism evidence="5 6">
    <name type="scientific">Candidatus Falkowbacteria bacterium RIFOXYA2_FULL_47_9</name>
    <dbReference type="NCBI Taxonomy" id="1797995"/>
    <lineage>
        <taxon>Bacteria</taxon>
        <taxon>Candidatus Falkowiibacteriota</taxon>
    </lineage>
</organism>
<dbReference type="GO" id="GO:0016887">
    <property type="term" value="F:ATP hydrolysis activity"/>
    <property type="evidence" value="ECO:0007669"/>
    <property type="project" value="TreeGrafter"/>
</dbReference>
<protein>
    <recommendedName>
        <fullName evidence="4">Bacterial type II secretion system protein E domain-containing protein</fullName>
    </recommendedName>
</protein>
<reference evidence="5 6" key="1">
    <citation type="journal article" date="2016" name="Nat. Commun.">
        <title>Thousands of microbial genomes shed light on interconnected biogeochemical processes in an aquifer system.</title>
        <authorList>
            <person name="Anantharaman K."/>
            <person name="Brown C.T."/>
            <person name="Hug L.A."/>
            <person name="Sharon I."/>
            <person name="Castelle C.J."/>
            <person name="Probst A.J."/>
            <person name="Thomas B.C."/>
            <person name="Singh A."/>
            <person name="Wilkins M.J."/>
            <person name="Karaoz U."/>
            <person name="Brodie E.L."/>
            <person name="Williams K.H."/>
            <person name="Hubbard S.S."/>
            <person name="Banfield J.F."/>
        </authorList>
    </citation>
    <scope>NUCLEOTIDE SEQUENCE [LARGE SCALE GENOMIC DNA]</scope>
</reference>
<dbReference type="GO" id="GO:0005886">
    <property type="term" value="C:plasma membrane"/>
    <property type="evidence" value="ECO:0007669"/>
    <property type="project" value="TreeGrafter"/>
</dbReference>
<evidence type="ECO:0000313" key="5">
    <source>
        <dbReference type="EMBL" id="OGF26564.1"/>
    </source>
</evidence>
<gene>
    <name evidence="5" type="ORF">A2242_03990</name>
</gene>
<dbReference type="PROSITE" id="PS00662">
    <property type="entry name" value="T2SP_E"/>
    <property type="match status" value="1"/>
</dbReference>
<dbReference type="Pfam" id="PF00437">
    <property type="entry name" value="T2SSE"/>
    <property type="match status" value="1"/>
</dbReference>
<evidence type="ECO:0000256" key="1">
    <source>
        <dbReference type="ARBA" id="ARBA00006611"/>
    </source>
</evidence>
<dbReference type="AlphaFoldDB" id="A0A1F5SIR8"/>
<evidence type="ECO:0000313" key="6">
    <source>
        <dbReference type="Proteomes" id="UP000178925"/>
    </source>
</evidence>
<dbReference type="Proteomes" id="UP000178925">
    <property type="component" value="Unassembled WGS sequence"/>
</dbReference>
<dbReference type="STRING" id="1797995.A2242_03990"/>
<keyword evidence="2" id="KW-0547">Nucleotide-binding</keyword>
<dbReference type="CDD" id="cd01129">
    <property type="entry name" value="PulE-GspE-like"/>
    <property type="match status" value="1"/>
</dbReference>
<name>A0A1F5SIR8_9BACT</name>
<evidence type="ECO:0000256" key="3">
    <source>
        <dbReference type="ARBA" id="ARBA00022840"/>
    </source>
</evidence>
<dbReference type="Gene3D" id="3.40.50.300">
    <property type="entry name" value="P-loop containing nucleotide triphosphate hydrolases"/>
    <property type="match status" value="1"/>
</dbReference>
<evidence type="ECO:0000259" key="4">
    <source>
        <dbReference type="PROSITE" id="PS00662"/>
    </source>
</evidence>
<comment type="similarity">
    <text evidence="1">Belongs to the GSP E family.</text>
</comment>
<sequence>MPKVKQISRGVAVTADELNKYSENFSSFKDLQKEITHADVTQVVTMMLAAAVKSRASDIHIEGEEADIKIRFRVDGILHDAASLDKKIWGKVISRLKLLARVKINVADKPQDGRLSILMEQGAIDIRASFLPTAYGESVVMRLLDSRKQALSFRDLGLWGEAYHKLKREVERPNGMIITTGPTGSGKTTTLYSVLQKLNTPETKIITIEDPIEYQVPGINQSQVSEKYTFAKGLRSIVRQDPDVIMVGEIRDLETAEIAIQAALTGHLVLSTIHTNDASGTIPRLLSMGVKPFLLAPSINAMVGQRLVRRICESCKREHQLSEDERSRVAEIMQNVPAAELHGRDWTKATFYKSDGCETCQGLGYKGRIGIYEVMAMNAEIEKFIQAGKVSEFDIRALAVQNGMATMAQDGIIKAMAGITSVDEVLRVAE</sequence>
<dbReference type="PANTHER" id="PTHR30258">
    <property type="entry name" value="TYPE II SECRETION SYSTEM PROTEIN GSPE-RELATED"/>
    <property type="match status" value="1"/>
</dbReference>
<evidence type="ECO:0000256" key="2">
    <source>
        <dbReference type="ARBA" id="ARBA00022741"/>
    </source>
</evidence>
<dbReference type="GO" id="GO:0005524">
    <property type="term" value="F:ATP binding"/>
    <property type="evidence" value="ECO:0007669"/>
    <property type="project" value="UniProtKB-KW"/>
</dbReference>
<keyword evidence="3" id="KW-0067">ATP-binding</keyword>
<dbReference type="SUPFAM" id="SSF52540">
    <property type="entry name" value="P-loop containing nucleoside triphosphate hydrolases"/>
    <property type="match status" value="1"/>
</dbReference>
<dbReference type="PANTHER" id="PTHR30258:SF2">
    <property type="entry name" value="COMG OPERON PROTEIN 1"/>
    <property type="match status" value="1"/>
</dbReference>
<feature type="domain" description="Bacterial type II secretion system protein E" evidence="4">
    <location>
        <begin position="238"/>
        <end position="252"/>
    </location>
</feature>
<accession>A0A1F5SIR8</accession>
<dbReference type="FunFam" id="3.40.50.300:FF:000398">
    <property type="entry name" value="Type IV pilus assembly ATPase PilB"/>
    <property type="match status" value="1"/>
</dbReference>
<proteinExistence type="inferred from homology"/>
<dbReference type="InterPro" id="IPR001482">
    <property type="entry name" value="T2SS/T4SS_dom"/>
</dbReference>
<dbReference type="InterPro" id="IPR027417">
    <property type="entry name" value="P-loop_NTPase"/>
</dbReference>